<evidence type="ECO:0000259" key="2">
    <source>
        <dbReference type="Pfam" id="PF03561"/>
    </source>
</evidence>
<feature type="non-terminal residue" evidence="3">
    <location>
        <position position="217"/>
    </location>
</feature>
<dbReference type="PANTHER" id="PTHR12045">
    <property type="entry name" value="ALLANTOICASE"/>
    <property type="match status" value="1"/>
</dbReference>
<dbReference type="AlphaFoldDB" id="X0UM86"/>
<evidence type="ECO:0000256" key="1">
    <source>
        <dbReference type="ARBA" id="ARBA00009242"/>
    </source>
</evidence>
<comment type="similarity">
    <text evidence="1">Belongs to the allantoicase family.</text>
</comment>
<evidence type="ECO:0000313" key="3">
    <source>
        <dbReference type="EMBL" id="GAG06780.1"/>
    </source>
</evidence>
<dbReference type="InterPro" id="IPR015908">
    <property type="entry name" value="Allantoicase_dom"/>
</dbReference>
<dbReference type="EMBL" id="BARS01024346">
    <property type="protein sequence ID" value="GAG06780.1"/>
    <property type="molecule type" value="Genomic_DNA"/>
</dbReference>
<dbReference type="GO" id="GO:0004037">
    <property type="term" value="F:allantoicase activity"/>
    <property type="evidence" value="ECO:0007669"/>
    <property type="project" value="InterPro"/>
</dbReference>
<comment type="caution">
    <text evidence="3">The sequence shown here is derived from an EMBL/GenBank/DDBJ whole genome shotgun (WGS) entry which is preliminary data.</text>
</comment>
<name>X0UM86_9ZZZZ</name>
<reference evidence="3" key="1">
    <citation type="journal article" date="2014" name="Front. Microbiol.">
        <title>High frequency of phylogenetically diverse reductive dehalogenase-homologous genes in deep subseafloor sedimentary metagenomes.</title>
        <authorList>
            <person name="Kawai M."/>
            <person name="Futagami T."/>
            <person name="Toyoda A."/>
            <person name="Takaki Y."/>
            <person name="Nishi S."/>
            <person name="Hori S."/>
            <person name="Arai W."/>
            <person name="Tsubouchi T."/>
            <person name="Morono Y."/>
            <person name="Uchiyama I."/>
            <person name="Ito T."/>
            <person name="Fujiyama A."/>
            <person name="Inagaki F."/>
            <person name="Takami H."/>
        </authorList>
    </citation>
    <scope>NUCLEOTIDE SEQUENCE</scope>
    <source>
        <strain evidence="3">Expedition CK06-06</strain>
    </source>
</reference>
<dbReference type="NCBIfam" id="TIGR02961">
    <property type="entry name" value="allantoicase"/>
    <property type="match status" value="1"/>
</dbReference>
<feature type="domain" description="Allantoicase" evidence="2">
    <location>
        <begin position="20"/>
        <end position="163"/>
    </location>
</feature>
<dbReference type="PANTHER" id="PTHR12045:SF3">
    <property type="entry name" value="INACTIVE ALLANTOICASE-RELATED"/>
    <property type="match status" value="1"/>
</dbReference>
<proteinExistence type="inferred from homology"/>
<accession>X0UM86</accession>
<dbReference type="SUPFAM" id="SSF49785">
    <property type="entry name" value="Galactose-binding domain-like"/>
    <property type="match status" value="2"/>
</dbReference>
<dbReference type="InterPro" id="IPR005164">
    <property type="entry name" value="Allantoicase"/>
</dbReference>
<organism evidence="3">
    <name type="scientific">marine sediment metagenome</name>
    <dbReference type="NCBI Taxonomy" id="412755"/>
    <lineage>
        <taxon>unclassified sequences</taxon>
        <taxon>metagenomes</taxon>
        <taxon>ecological metagenomes</taxon>
    </lineage>
</organism>
<gene>
    <name evidence="3" type="ORF">S01H1_38654</name>
</gene>
<dbReference type="GO" id="GO:0000256">
    <property type="term" value="P:allantoin catabolic process"/>
    <property type="evidence" value="ECO:0007669"/>
    <property type="project" value="InterPro"/>
</dbReference>
<sequence>MTARPDFTHRFIDLAQPRLGAEVIEATDDFFAPMERLISPESPVFIPDKFDEHGKWMDGWESRRKRVAGHDHCIIRLCAGTIHGVDINTSHFTGNYPPQASIDVCRSDRDPGADTQWLSLIPKTSLKGDSHHFLPVQDRGIWTHARLNIFPDGGVARLRVYGVAHCDWSVRGSDEWVDLAAMVRGGRALDCNDMHFGHMSNLIAPGHGLNMGDGWET</sequence>
<dbReference type="InterPro" id="IPR008979">
    <property type="entry name" value="Galactose-bd-like_sf"/>
</dbReference>
<protein>
    <recommendedName>
        <fullName evidence="2">Allantoicase domain-containing protein</fullName>
    </recommendedName>
</protein>
<dbReference type="Pfam" id="PF03561">
    <property type="entry name" value="Allantoicase"/>
    <property type="match status" value="1"/>
</dbReference>
<dbReference type="Gene3D" id="2.60.120.260">
    <property type="entry name" value="Galactose-binding domain-like"/>
    <property type="match status" value="2"/>
</dbReference>